<keyword evidence="1" id="KW-0812">Transmembrane</keyword>
<reference evidence="2" key="2">
    <citation type="submission" date="2020-09" db="EMBL/GenBank/DDBJ databases">
        <authorList>
            <person name="Sun Q."/>
            <person name="Zhou Y."/>
        </authorList>
    </citation>
    <scope>NUCLEOTIDE SEQUENCE</scope>
    <source>
        <strain evidence="2">CGMCC 4.5737</strain>
    </source>
</reference>
<feature type="transmembrane region" description="Helical" evidence="1">
    <location>
        <begin position="103"/>
        <end position="123"/>
    </location>
</feature>
<proteinExistence type="predicted"/>
<keyword evidence="1" id="KW-0472">Membrane</keyword>
<name>A0A8J3CEB1_9PSEU</name>
<feature type="transmembrane region" description="Helical" evidence="1">
    <location>
        <begin position="135"/>
        <end position="157"/>
    </location>
</feature>
<gene>
    <name evidence="2" type="ORF">GCM10012275_36160</name>
</gene>
<keyword evidence="3" id="KW-1185">Reference proteome</keyword>
<dbReference type="EMBL" id="BMMK01000016">
    <property type="protein sequence ID" value="GGM62044.1"/>
    <property type="molecule type" value="Genomic_DNA"/>
</dbReference>
<comment type="caution">
    <text evidence="2">The sequence shown here is derived from an EMBL/GenBank/DDBJ whole genome shotgun (WGS) entry which is preliminary data.</text>
</comment>
<reference evidence="2" key="1">
    <citation type="journal article" date="2014" name="Int. J. Syst. Evol. Microbiol.">
        <title>Complete genome sequence of Corynebacterium casei LMG S-19264T (=DSM 44701T), isolated from a smear-ripened cheese.</title>
        <authorList>
            <consortium name="US DOE Joint Genome Institute (JGI-PGF)"/>
            <person name="Walter F."/>
            <person name="Albersmeier A."/>
            <person name="Kalinowski J."/>
            <person name="Ruckert C."/>
        </authorList>
    </citation>
    <scope>NUCLEOTIDE SEQUENCE</scope>
    <source>
        <strain evidence="2">CGMCC 4.5737</strain>
    </source>
</reference>
<evidence type="ECO:0000313" key="2">
    <source>
        <dbReference type="EMBL" id="GGM62044.1"/>
    </source>
</evidence>
<evidence type="ECO:0000313" key="3">
    <source>
        <dbReference type="Proteomes" id="UP000637578"/>
    </source>
</evidence>
<evidence type="ECO:0000256" key="1">
    <source>
        <dbReference type="SAM" id="Phobius"/>
    </source>
</evidence>
<dbReference type="AlphaFoldDB" id="A0A8J3CEB1"/>
<dbReference type="Proteomes" id="UP000637578">
    <property type="component" value="Unassembled WGS sequence"/>
</dbReference>
<keyword evidence="1" id="KW-1133">Transmembrane helix</keyword>
<feature type="transmembrane region" description="Helical" evidence="1">
    <location>
        <begin position="76"/>
        <end position="96"/>
    </location>
</feature>
<feature type="transmembrane region" description="Helical" evidence="1">
    <location>
        <begin position="37"/>
        <end position="56"/>
    </location>
</feature>
<dbReference type="RefSeq" id="WP_189059160.1">
    <property type="nucleotide sequence ID" value="NZ_BMMK01000016.1"/>
</dbReference>
<accession>A0A8J3CEB1</accession>
<sequence>MTSERGPREPEDLSELRAELDAVERGVLRQIDPGPKALLIAVAVLALLVAAILPWVGEISGWQVLLGQHDGPVHLVPKLFAGFAFGVGVLLSALTLTMRRWGLAWAAAWGCALTTMLGVLSVWSQQTGPGVHDPGPGPSIGLIVAVLAALVLAVQWFRVAWSRPVE</sequence>
<organism evidence="2 3">
    <name type="scientific">Longimycelium tulufanense</name>
    <dbReference type="NCBI Taxonomy" id="907463"/>
    <lineage>
        <taxon>Bacteria</taxon>
        <taxon>Bacillati</taxon>
        <taxon>Actinomycetota</taxon>
        <taxon>Actinomycetes</taxon>
        <taxon>Pseudonocardiales</taxon>
        <taxon>Pseudonocardiaceae</taxon>
        <taxon>Longimycelium</taxon>
    </lineage>
</organism>
<protein>
    <submittedName>
        <fullName evidence="2">Membrane protein</fullName>
    </submittedName>
</protein>